<proteinExistence type="predicted"/>
<evidence type="ECO:0000313" key="2">
    <source>
        <dbReference type="Proteomes" id="UP001596104"/>
    </source>
</evidence>
<comment type="caution">
    <text evidence="1">The sequence shown here is derived from an EMBL/GenBank/DDBJ whole genome shotgun (WGS) entry which is preliminary data.</text>
</comment>
<organism evidence="1 2">
    <name type="scientific">Bosea vestrisii</name>
    <dbReference type="NCBI Taxonomy" id="151416"/>
    <lineage>
        <taxon>Bacteria</taxon>
        <taxon>Pseudomonadati</taxon>
        <taxon>Pseudomonadota</taxon>
        <taxon>Alphaproteobacteria</taxon>
        <taxon>Hyphomicrobiales</taxon>
        <taxon>Boseaceae</taxon>
        <taxon>Bosea</taxon>
    </lineage>
</organism>
<keyword evidence="2" id="KW-1185">Reference proteome</keyword>
<reference evidence="2" key="1">
    <citation type="journal article" date="2019" name="Int. J. Syst. Evol. Microbiol.">
        <title>The Global Catalogue of Microorganisms (GCM) 10K type strain sequencing project: providing services to taxonomists for standard genome sequencing and annotation.</title>
        <authorList>
            <consortium name="The Broad Institute Genomics Platform"/>
            <consortium name="The Broad Institute Genome Sequencing Center for Infectious Disease"/>
            <person name="Wu L."/>
            <person name="Ma J."/>
        </authorList>
    </citation>
    <scope>NUCLEOTIDE SEQUENCE [LARGE SCALE GENOMIC DNA]</scope>
    <source>
        <strain evidence="2">CGMCC 1.16326</strain>
    </source>
</reference>
<gene>
    <name evidence="1" type="ORF">ACFPPC_29365</name>
</gene>
<protein>
    <submittedName>
        <fullName evidence="1">Uncharacterized protein</fullName>
    </submittedName>
</protein>
<dbReference type="EMBL" id="JBHSLV010000078">
    <property type="protein sequence ID" value="MFC5396763.1"/>
    <property type="molecule type" value="Genomic_DNA"/>
</dbReference>
<dbReference type="Proteomes" id="UP001596104">
    <property type="component" value="Unassembled WGS sequence"/>
</dbReference>
<sequence length="98" mass="11288">MMDIEAIFAADREHLPRERSLPWAETKGGITVIVEPKPHWANDLRAFRLDAQEYCSYADWTENGVRARFFCHVDTNGDAVIRRARALIAREIADGLRF</sequence>
<evidence type="ECO:0000313" key="1">
    <source>
        <dbReference type="EMBL" id="MFC5396763.1"/>
    </source>
</evidence>
<name>A0ABW0HK66_9HYPH</name>
<accession>A0ABW0HK66</accession>
<dbReference type="RefSeq" id="WP_377013453.1">
    <property type="nucleotide sequence ID" value="NZ_JBHSLV010000078.1"/>
</dbReference>